<dbReference type="SUPFAM" id="SSF48726">
    <property type="entry name" value="Immunoglobulin"/>
    <property type="match status" value="1"/>
</dbReference>
<dbReference type="InterPro" id="IPR036179">
    <property type="entry name" value="Ig-like_dom_sf"/>
</dbReference>
<dbReference type="PROSITE" id="PS50835">
    <property type="entry name" value="IG_LIKE"/>
    <property type="match status" value="1"/>
</dbReference>
<dbReference type="GO" id="GO:0005911">
    <property type="term" value="C:cell-cell junction"/>
    <property type="evidence" value="ECO:0007669"/>
    <property type="project" value="TreeGrafter"/>
</dbReference>
<evidence type="ECO:0000256" key="1">
    <source>
        <dbReference type="ARBA" id="ARBA00004479"/>
    </source>
</evidence>
<keyword evidence="3" id="KW-1015">Disulfide bond</keyword>
<sequence length="255" mass="28646">MRVKPVLILFDPDTLYTEETKSVDVSCQSTGSRPAASMYWLLGQQNITSDSTSQTIHDSPTDKYTVTSSLRYSVDRRYNGQKLTCGAVNIAGSMETFLTLDVKYAPGVIVENKTFSLTQSHRQIDSTLDSNPSINICTWQHKSTYGEIIRDFSDNNQTLTLPTVSENNRYQDTGEYVCIAENGNKQLVSSKYVIKEDPAIVKDLFHGVEVQLDGYTVKLAISDLQESDFTNYTLRVYYGSHYVQHDVTLESASKL</sequence>
<dbReference type="EMBL" id="CAJPWZ010001731">
    <property type="protein sequence ID" value="CAG2222201.1"/>
    <property type="molecule type" value="Genomic_DNA"/>
</dbReference>
<dbReference type="GO" id="GO:0098609">
    <property type="term" value="P:cell-cell adhesion"/>
    <property type="evidence" value="ECO:0007669"/>
    <property type="project" value="TreeGrafter"/>
</dbReference>
<protein>
    <recommendedName>
        <fullName evidence="6">Ig-like domain-containing protein</fullName>
    </recommendedName>
</protein>
<proteinExistence type="predicted"/>
<dbReference type="InterPro" id="IPR051275">
    <property type="entry name" value="Cell_adhesion_signaling"/>
</dbReference>
<keyword evidence="5" id="KW-0393">Immunoglobulin domain</keyword>
<evidence type="ECO:0000256" key="3">
    <source>
        <dbReference type="ARBA" id="ARBA00023157"/>
    </source>
</evidence>
<dbReference type="InterPro" id="IPR013783">
    <property type="entry name" value="Ig-like_fold"/>
</dbReference>
<name>A0A8S3SPX9_MYTED</name>
<dbReference type="PANTHER" id="PTHR11640:SF31">
    <property type="entry name" value="IRREGULAR CHIASM C-ROUGHEST PROTEIN-RELATED"/>
    <property type="match status" value="1"/>
</dbReference>
<accession>A0A8S3SPX9</accession>
<dbReference type="OrthoDB" id="8718740at2759"/>
<dbReference type="GO" id="GO:0005886">
    <property type="term" value="C:plasma membrane"/>
    <property type="evidence" value="ECO:0007669"/>
    <property type="project" value="TreeGrafter"/>
</dbReference>
<keyword evidence="8" id="KW-1185">Reference proteome</keyword>
<organism evidence="7 8">
    <name type="scientific">Mytilus edulis</name>
    <name type="common">Blue mussel</name>
    <dbReference type="NCBI Taxonomy" id="6550"/>
    <lineage>
        <taxon>Eukaryota</taxon>
        <taxon>Metazoa</taxon>
        <taxon>Spiralia</taxon>
        <taxon>Lophotrochozoa</taxon>
        <taxon>Mollusca</taxon>
        <taxon>Bivalvia</taxon>
        <taxon>Autobranchia</taxon>
        <taxon>Pteriomorphia</taxon>
        <taxon>Mytilida</taxon>
        <taxon>Mytiloidea</taxon>
        <taxon>Mytilidae</taxon>
        <taxon>Mytilinae</taxon>
        <taxon>Mytilus</taxon>
    </lineage>
</organism>
<evidence type="ECO:0000256" key="4">
    <source>
        <dbReference type="ARBA" id="ARBA00023180"/>
    </source>
</evidence>
<dbReference type="Pfam" id="PF08205">
    <property type="entry name" value="C2-set_2"/>
    <property type="match status" value="1"/>
</dbReference>
<comment type="caution">
    <text evidence="7">The sequence shown here is derived from an EMBL/GenBank/DDBJ whole genome shotgun (WGS) entry which is preliminary data.</text>
</comment>
<reference evidence="7" key="1">
    <citation type="submission" date="2021-03" db="EMBL/GenBank/DDBJ databases">
        <authorList>
            <person name="Bekaert M."/>
        </authorList>
    </citation>
    <scope>NUCLEOTIDE SEQUENCE</scope>
</reference>
<dbReference type="InterPro" id="IPR007110">
    <property type="entry name" value="Ig-like_dom"/>
</dbReference>
<dbReference type="GO" id="GO:0050839">
    <property type="term" value="F:cell adhesion molecule binding"/>
    <property type="evidence" value="ECO:0007669"/>
    <property type="project" value="TreeGrafter"/>
</dbReference>
<dbReference type="InterPro" id="IPR013162">
    <property type="entry name" value="CD80_C2-set"/>
</dbReference>
<comment type="subcellular location">
    <subcellularLocation>
        <location evidence="1">Membrane</location>
        <topology evidence="1">Single-pass type I membrane protein</topology>
    </subcellularLocation>
</comment>
<evidence type="ECO:0000256" key="5">
    <source>
        <dbReference type="ARBA" id="ARBA00023319"/>
    </source>
</evidence>
<evidence type="ECO:0000259" key="6">
    <source>
        <dbReference type="PROSITE" id="PS50835"/>
    </source>
</evidence>
<feature type="domain" description="Ig-like" evidence="6">
    <location>
        <begin position="5"/>
        <end position="194"/>
    </location>
</feature>
<keyword evidence="4" id="KW-0325">Glycoprotein</keyword>
<evidence type="ECO:0000256" key="2">
    <source>
        <dbReference type="ARBA" id="ARBA00023136"/>
    </source>
</evidence>
<dbReference type="Gene3D" id="2.60.40.10">
    <property type="entry name" value="Immunoglobulins"/>
    <property type="match status" value="2"/>
</dbReference>
<dbReference type="AlphaFoldDB" id="A0A8S3SPX9"/>
<keyword evidence="2" id="KW-0472">Membrane</keyword>
<evidence type="ECO:0000313" key="7">
    <source>
        <dbReference type="EMBL" id="CAG2222201.1"/>
    </source>
</evidence>
<dbReference type="PANTHER" id="PTHR11640">
    <property type="entry name" value="NEPHRIN"/>
    <property type="match status" value="1"/>
</dbReference>
<evidence type="ECO:0000313" key="8">
    <source>
        <dbReference type="Proteomes" id="UP000683360"/>
    </source>
</evidence>
<gene>
    <name evidence="7" type="ORF">MEDL_35568</name>
</gene>
<dbReference type="Proteomes" id="UP000683360">
    <property type="component" value="Unassembled WGS sequence"/>
</dbReference>